<dbReference type="EMBL" id="VCGU01000458">
    <property type="protein sequence ID" value="TRY64360.1"/>
    <property type="molecule type" value="Genomic_DNA"/>
</dbReference>
<dbReference type="PANTHER" id="PTHR38564">
    <property type="entry name" value="SI:CH73-250A16.5-RELATED"/>
    <property type="match status" value="1"/>
</dbReference>
<name>A0A553NFZ4_TIGCA</name>
<evidence type="ECO:0000313" key="3">
    <source>
        <dbReference type="EMBL" id="TRY64360.1"/>
    </source>
</evidence>
<keyword evidence="4" id="KW-1185">Reference proteome</keyword>
<proteinExistence type="predicted"/>
<reference evidence="3 4" key="1">
    <citation type="journal article" date="2018" name="Nat. Ecol. Evol.">
        <title>Genomic signatures of mitonuclear coevolution across populations of Tigriopus californicus.</title>
        <authorList>
            <person name="Barreto F.S."/>
            <person name="Watson E.T."/>
            <person name="Lima T.G."/>
            <person name="Willett C.S."/>
            <person name="Edmands S."/>
            <person name="Li W."/>
            <person name="Burton R.S."/>
        </authorList>
    </citation>
    <scope>NUCLEOTIDE SEQUENCE [LARGE SCALE GENOMIC DNA]</scope>
    <source>
        <strain evidence="3 4">San Diego</strain>
    </source>
</reference>
<evidence type="ECO:0000256" key="2">
    <source>
        <dbReference type="SAM" id="Phobius"/>
    </source>
</evidence>
<keyword evidence="2" id="KW-0472">Membrane</keyword>
<sequence>MTKQVNYSDLSEPPAHKSRHWCCTSSSRRTSYLKYCIMITGIATLTLLSASSLFSWAVSSPLHASCEVKWNLQAPCAEVQEKILAKMEEWSHSDCPGTSETCPSLPCGQRCKYSLEESTANMIKGVHRTPAKDYEDDFNFELTEGPNGSCKVKGFSTSRLWYAILDFGTNYCNLWNLVDGAGFTKLDGFKEDTSSRVCTQYDSADCSRY</sequence>
<evidence type="ECO:0000256" key="1">
    <source>
        <dbReference type="SAM" id="MobiDB-lite"/>
    </source>
</evidence>
<dbReference type="OrthoDB" id="5946254at2759"/>
<dbReference type="PANTHER" id="PTHR38564:SF2">
    <property type="entry name" value="WU:FC46H12 PRECURSOR"/>
    <property type="match status" value="1"/>
</dbReference>
<accession>A0A553NFZ4</accession>
<dbReference type="OMA" id="SCIVKWK"/>
<keyword evidence="2" id="KW-1133">Transmembrane helix</keyword>
<evidence type="ECO:0000313" key="4">
    <source>
        <dbReference type="Proteomes" id="UP000318571"/>
    </source>
</evidence>
<feature type="region of interest" description="Disordered" evidence="1">
    <location>
        <begin position="1"/>
        <end position="20"/>
    </location>
</feature>
<feature type="transmembrane region" description="Helical" evidence="2">
    <location>
        <begin position="35"/>
        <end position="58"/>
    </location>
</feature>
<dbReference type="Proteomes" id="UP000318571">
    <property type="component" value="Chromosome 10"/>
</dbReference>
<gene>
    <name evidence="3" type="ORF">TCAL_07694</name>
</gene>
<keyword evidence="2" id="KW-0812">Transmembrane</keyword>
<protein>
    <submittedName>
        <fullName evidence="3">Uncharacterized protein</fullName>
    </submittedName>
</protein>
<organism evidence="3 4">
    <name type="scientific">Tigriopus californicus</name>
    <name type="common">Marine copepod</name>
    <dbReference type="NCBI Taxonomy" id="6832"/>
    <lineage>
        <taxon>Eukaryota</taxon>
        <taxon>Metazoa</taxon>
        <taxon>Ecdysozoa</taxon>
        <taxon>Arthropoda</taxon>
        <taxon>Crustacea</taxon>
        <taxon>Multicrustacea</taxon>
        <taxon>Hexanauplia</taxon>
        <taxon>Copepoda</taxon>
        <taxon>Harpacticoida</taxon>
        <taxon>Harpacticidae</taxon>
        <taxon>Tigriopus</taxon>
    </lineage>
</organism>
<comment type="caution">
    <text evidence="3">The sequence shown here is derived from an EMBL/GenBank/DDBJ whole genome shotgun (WGS) entry which is preliminary data.</text>
</comment>
<dbReference type="AlphaFoldDB" id="A0A553NFZ4"/>